<reference evidence="2 3" key="1">
    <citation type="submission" date="2016-08" db="EMBL/GenBank/DDBJ databases">
        <title>Identification and validation of antigenic proteins from Pajaroellobacter abortibovis using de-novo genome sequence assembly and reverse vaccinology.</title>
        <authorList>
            <person name="Welly B.T."/>
            <person name="Miller M.R."/>
            <person name="Stott J.L."/>
            <person name="Blanchard M.T."/>
            <person name="Islas-Trejo A.D."/>
            <person name="O'Rourke S.M."/>
            <person name="Young A.E."/>
            <person name="Medrano J.F."/>
            <person name="Van Eenennaam A.L."/>
        </authorList>
    </citation>
    <scope>NUCLEOTIDE SEQUENCE [LARGE SCALE GENOMIC DNA]</scope>
    <source>
        <strain evidence="2 3">BTF92-0548A/99-0131</strain>
    </source>
</reference>
<dbReference type="EMBL" id="CP016908">
    <property type="protein sequence ID" value="APS00044.1"/>
    <property type="molecule type" value="Genomic_DNA"/>
</dbReference>
<dbReference type="STRING" id="1882918.BCY86_04630"/>
<accession>A0A1L6MWY5</accession>
<gene>
    <name evidence="2" type="ORF">BCY86_04630</name>
</gene>
<proteinExistence type="predicted"/>
<evidence type="ECO:0000313" key="3">
    <source>
        <dbReference type="Proteomes" id="UP000185544"/>
    </source>
</evidence>
<name>A0A1L6MWY5_9BACT</name>
<keyword evidence="1" id="KW-0812">Transmembrane</keyword>
<keyword evidence="1" id="KW-1133">Transmembrane helix</keyword>
<dbReference type="KEGG" id="pabo:BCY86_04630"/>
<evidence type="ECO:0000256" key="1">
    <source>
        <dbReference type="SAM" id="Phobius"/>
    </source>
</evidence>
<protein>
    <submittedName>
        <fullName evidence="2">Uncharacterized protein</fullName>
    </submittedName>
</protein>
<keyword evidence="1" id="KW-0472">Membrane</keyword>
<evidence type="ECO:0000313" key="2">
    <source>
        <dbReference type="EMBL" id="APS00044.1"/>
    </source>
</evidence>
<feature type="transmembrane region" description="Helical" evidence="1">
    <location>
        <begin position="40"/>
        <end position="61"/>
    </location>
</feature>
<dbReference type="Proteomes" id="UP000185544">
    <property type="component" value="Chromosome"/>
</dbReference>
<keyword evidence="3" id="KW-1185">Reference proteome</keyword>
<organism evidence="2 3">
    <name type="scientific">Pajaroellobacter abortibovis</name>
    <dbReference type="NCBI Taxonomy" id="1882918"/>
    <lineage>
        <taxon>Bacteria</taxon>
        <taxon>Pseudomonadati</taxon>
        <taxon>Myxococcota</taxon>
        <taxon>Polyangia</taxon>
        <taxon>Polyangiales</taxon>
        <taxon>Polyangiaceae</taxon>
    </lineage>
</organism>
<dbReference type="AlphaFoldDB" id="A0A1L6MWY5"/>
<sequence>MFFGILWVPGAWDLLSAPGRFLFKSDLFHLRQRQEMGGLWMDFLYLFLIFLMFLIYGRAIIEWEAYVETIRTKVEVHGIPRAMPLSRSIVSCFKGVVMDGCNPSPPPVGRWSDEVIHSLDPSLQKSNESA</sequence>